<dbReference type="HOGENOM" id="CLU_1531361_0_0_11"/>
<feature type="region of interest" description="Disordered" evidence="1">
    <location>
        <begin position="151"/>
        <end position="175"/>
    </location>
</feature>
<evidence type="ECO:0000313" key="3">
    <source>
        <dbReference type="Proteomes" id="UP000008710"/>
    </source>
</evidence>
<proteinExistence type="predicted"/>
<dbReference type="AlphaFoldDB" id="Q0SJT7"/>
<feature type="region of interest" description="Disordered" evidence="1">
    <location>
        <begin position="76"/>
        <end position="98"/>
    </location>
</feature>
<dbReference type="KEGG" id="rha:RHA1_ro00363"/>
<dbReference type="Proteomes" id="UP000008710">
    <property type="component" value="Chromosome"/>
</dbReference>
<reference evidence="3" key="1">
    <citation type="journal article" date="2006" name="Proc. Natl. Acad. Sci. U.S.A.">
        <title>The complete genome of Rhodococcus sp. RHA1 provides insights into a catabolic powerhouse.</title>
        <authorList>
            <person name="McLeod M.P."/>
            <person name="Warren R.L."/>
            <person name="Hsiao W.W.L."/>
            <person name="Araki N."/>
            <person name="Myhre M."/>
            <person name="Fernandes C."/>
            <person name="Miyazawa D."/>
            <person name="Wong W."/>
            <person name="Lillquist A.L."/>
            <person name="Wang D."/>
            <person name="Dosanjh M."/>
            <person name="Hara H."/>
            <person name="Petrescu A."/>
            <person name="Morin R.D."/>
            <person name="Yang G."/>
            <person name="Stott J.M."/>
            <person name="Schein J.E."/>
            <person name="Shin H."/>
            <person name="Smailus D."/>
            <person name="Siddiqui A.S."/>
            <person name="Marra M.A."/>
            <person name="Jones S.J.M."/>
            <person name="Holt R."/>
            <person name="Brinkman F.S.L."/>
            <person name="Miyauchi K."/>
            <person name="Fukuda M."/>
            <person name="Davies J.E."/>
            <person name="Mohn W.W."/>
            <person name="Eltis L.D."/>
        </authorList>
    </citation>
    <scope>NUCLEOTIDE SEQUENCE [LARGE SCALE GENOMIC DNA]</scope>
    <source>
        <strain evidence="3">RHA1</strain>
    </source>
</reference>
<evidence type="ECO:0000256" key="1">
    <source>
        <dbReference type="SAM" id="MobiDB-lite"/>
    </source>
</evidence>
<accession>Q0SJT7</accession>
<dbReference type="EMBL" id="CP000431">
    <property type="protein sequence ID" value="ABG92199.1"/>
    <property type="molecule type" value="Genomic_DNA"/>
</dbReference>
<evidence type="ECO:0000313" key="2">
    <source>
        <dbReference type="EMBL" id="ABG92199.1"/>
    </source>
</evidence>
<organism evidence="2 3">
    <name type="scientific">Rhodococcus jostii (strain RHA1)</name>
    <dbReference type="NCBI Taxonomy" id="101510"/>
    <lineage>
        <taxon>Bacteria</taxon>
        <taxon>Bacillati</taxon>
        <taxon>Actinomycetota</taxon>
        <taxon>Actinomycetes</taxon>
        <taxon>Mycobacteriales</taxon>
        <taxon>Nocardiaceae</taxon>
        <taxon>Rhodococcus</taxon>
    </lineage>
</organism>
<name>Q0SJT7_RHOJR</name>
<protein>
    <submittedName>
        <fullName evidence="2">Uncharacterized protein</fullName>
    </submittedName>
</protein>
<sequence length="175" mass="18296">MLIHVGTAWWGACCGPAEGVQYRREGIRVESVRPVYRATGGTRYTCGTKGRRWTCSSTVIGPATRSMPCRIRSRRAAGRGVLSPPGPASGPGRCDGAAVDEPRAGTSEERAVANPAAAAVSCTRVVASVLNSIVEQHEMLDSTAVSRVLGKAATSRNTASRDAALLETTASSPLR</sequence>
<gene>
    <name evidence="2" type="ordered locus">RHA1_ro00363</name>
</gene>